<keyword evidence="5" id="KW-0539">Nucleus</keyword>
<reference evidence="8 9" key="1">
    <citation type="journal article" date="2012" name="PLoS Pathog.">
        <title>Diverse lifestyles and strategies of plant pathogenesis encoded in the genomes of eighteen Dothideomycetes fungi.</title>
        <authorList>
            <person name="Ohm R.A."/>
            <person name="Feau N."/>
            <person name="Henrissat B."/>
            <person name="Schoch C.L."/>
            <person name="Horwitz B.A."/>
            <person name="Barry K.W."/>
            <person name="Condon B.J."/>
            <person name="Copeland A.C."/>
            <person name="Dhillon B."/>
            <person name="Glaser F."/>
            <person name="Hesse C.N."/>
            <person name="Kosti I."/>
            <person name="LaButti K."/>
            <person name="Lindquist E.A."/>
            <person name="Lucas S."/>
            <person name="Salamov A.A."/>
            <person name="Bradshaw R.E."/>
            <person name="Ciuffetti L."/>
            <person name="Hamelin R.C."/>
            <person name="Kema G.H.J."/>
            <person name="Lawrence C."/>
            <person name="Scott J.A."/>
            <person name="Spatafora J.W."/>
            <person name="Turgeon B.G."/>
            <person name="de Wit P.J.G.M."/>
            <person name="Zhong S."/>
            <person name="Goodwin S.B."/>
            <person name="Grigoriev I.V."/>
        </authorList>
    </citation>
    <scope>NUCLEOTIDE SEQUENCE [LARGE SCALE GENOMIC DNA]</scope>
    <source>
        <strain evidence="8 9">SO2202</strain>
    </source>
</reference>
<evidence type="ECO:0000256" key="4">
    <source>
        <dbReference type="ARBA" id="ARBA00022895"/>
    </source>
</evidence>
<keyword evidence="4" id="KW-0779">Telomere</keyword>
<gene>
    <name evidence="8" type="ORF">SEPMUDRAFT_113478</name>
</gene>
<feature type="compositionally biased region" description="Low complexity" evidence="6">
    <location>
        <begin position="646"/>
        <end position="659"/>
    </location>
</feature>
<accession>N1QMD2</accession>
<proteinExistence type="predicted"/>
<keyword evidence="9" id="KW-1185">Reference proteome</keyword>
<evidence type="ECO:0000256" key="2">
    <source>
        <dbReference type="ARBA" id="ARBA00004574"/>
    </source>
</evidence>
<feature type="compositionally biased region" description="Polar residues" evidence="6">
    <location>
        <begin position="429"/>
        <end position="466"/>
    </location>
</feature>
<dbReference type="GO" id="GO:0042162">
    <property type="term" value="F:telomeric DNA binding"/>
    <property type="evidence" value="ECO:0007669"/>
    <property type="project" value="InterPro"/>
</dbReference>
<organism evidence="8 9">
    <name type="scientific">Sphaerulina musiva (strain SO2202)</name>
    <name type="common">Poplar stem canker fungus</name>
    <name type="synonym">Septoria musiva</name>
    <dbReference type="NCBI Taxonomy" id="692275"/>
    <lineage>
        <taxon>Eukaryota</taxon>
        <taxon>Fungi</taxon>
        <taxon>Dikarya</taxon>
        <taxon>Ascomycota</taxon>
        <taxon>Pezizomycotina</taxon>
        <taxon>Dothideomycetes</taxon>
        <taxon>Dothideomycetidae</taxon>
        <taxon>Mycosphaerellales</taxon>
        <taxon>Mycosphaerellaceae</taxon>
        <taxon>Sphaerulina</taxon>
    </lineage>
</organism>
<dbReference type="GeneID" id="27898170"/>
<evidence type="ECO:0000256" key="3">
    <source>
        <dbReference type="ARBA" id="ARBA00022454"/>
    </source>
</evidence>
<evidence type="ECO:0000256" key="5">
    <source>
        <dbReference type="ARBA" id="ARBA00023242"/>
    </source>
</evidence>
<feature type="region of interest" description="Disordered" evidence="6">
    <location>
        <begin position="429"/>
        <end position="469"/>
    </location>
</feature>
<feature type="region of interest" description="Disordered" evidence="6">
    <location>
        <begin position="487"/>
        <end position="608"/>
    </location>
</feature>
<dbReference type="GO" id="GO:0005697">
    <property type="term" value="C:telomerase holoenzyme complex"/>
    <property type="evidence" value="ECO:0007669"/>
    <property type="project" value="InterPro"/>
</dbReference>
<dbReference type="OMA" id="FAYARIK"/>
<dbReference type="GO" id="GO:0000781">
    <property type="term" value="C:chromosome, telomeric region"/>
    <property type="evidence" value="ECO:0007669"/>
    <property type="project" value="UniProtKB-SubCell"/>
</dbReference>
<dbReference type="HOGENOM" id="CLU_345870_0_0_1"/>
<feature type="region of interest" description="Disordered" evidence="6">
    <location>
        <begin position="173"/>
        <end position="255"/>
    </location>
</feature>
<feature type="compositionally biased region" description="Polar residues" evidence="6">
    <location>
        <begin position="668"/>
        <end position="687"/>
    </location>
</feature>
<keyword evidence="3" id="KW-0158">Chromosome</keyword>
<sequence>MAPKSLEPWLAHFLRDEIAAVIDWQRQAVPGIKPDPECRFSDDGSNFRCEIETPPGAAEVQLIEVLTVGNVVTVYVSDGNIKVKARLSPDAVATFEEETGDTIALEVSGDVLQLKKFTIISTPFGPPDGFVQLHIDELEHRTLLRRTFGNPSPVEENYSVRVLVESIKQLRIPEASSQHDPDRLHPEADLPKAAKPSVSATTVSPPPLAIQTQAPAEPKSRGPTLRRDGYEVESGLNLQGPVGPNFQGKPNAASKKLEDDSHLLGLFRKVKAPASVPNAHAVNVKARRTSPAPQKAASVVSISSATPANALDSAALVLQDSSAASPRPAVSPVRSTNSVAAVIASQHEPSSGQPSIEPRRGAVLKDGKSFFAYARIKVPDSQRRLLDSNSWLPALPGKQFPSPNVPRELLIRWNVEAAASDTDLAVSQRSAASQKSAPLQEAMSVSDSDSEGSDTASQEPTPSPSQHWRPKLAAIPHSSAINSTIESDGSMADVSRPSSASPLQRVKPVRPDLPPSSTLGSVVRATPTDGELEVTTPRPLPSGRLPYKRGANELVAPSSKRQAFTPRHAAVTSGPVAGLRHPLPSRPMLPPSPSPASGQRSPQHASSIGMLSQCVHDTPARSFQQDSPRAATNSVGLVGTEPSLARSHPSQHPSSRSSQPTPAFRESAQMTKPSSLSAGRYATTQPKQDGRRATTPPERFSHPVMEQQQARKNFMNQERRKNWMKTLYIPGTDDTVRLGTVQLATVLAEYKKEHPGDSGVKLDDLLWAAQEVYGRTDLSGPGITATTFYVRKPPTPNFSIQAEDGSAVLFRRRIMDW</sequence>
<dbReference type="AlphaFoldDB" id="N1QMD2"/>
<comment type="subcellular location">
    <subcellularLocation>
        <location evidence="2">Chromosome</location>
        <location evidence="2">Telomere</location>
    </subcellularLocation>
    <subcellularLocation>
        <location evidence="1">Nucleus</location>
    </subcellularLocation>
</comment>
<name>N1QMD2_SPHMS</name>
<dbReference type="InterPro" id="IPR019437">
    <property type="entry name" value="TPP1/Est3"/>
</dbReference>
<dbReference type="eggNOG" id="ENOG502STJP">
    <property type="taxonomic scope" value="Eukaryota"/>
</dbReference>
<dbReference type="Pfam" id="PF10341">
    <property type="entry name" value="TPP1"/>
    <property type="match status" value="1"/>
</dbReference>
<evidence type="ECO:0000256" key="1">
    <source>
        <dbReference type="ARBA" id="ARBA00004123"/>
    </source>
</evidence>
<dbReference type="OrthoDB" id="3538943at2759"/>
<dbReference type="EMBL" id="KB456260">
    <property type="protein sequence ID" value="EMF17487.1"/>
    <property type="molecule type" value="Genomic_DNA"/>
</dbReference>
<dbReference type="RefSeq" id="XP_016765608.1">
    <property type="nucleotide sequence ID" value="XM_016901033.1"/>
</dbReference>
<dbReference type="GO" id="GO:0007004">
    <property type="term" value="P:telomere maintenance via telomerase"/>
    <property type="evidence" value="ECO:0007669"/>
    <property type="project" value="InterPro"/>
</dbReference>
<feature type="compositionally biased region" description="Pro residues" evidence="6">
    <location>
        <begin position="584"/>
        <end position="594"/>
    </location>
</feature>
<feature type="compositionally biased region" description="Basic and acidic residues" evidence="6">
    <location>
        <begin position="177"/>
        <end position="192"/>
    </location>
</feature>
<evidence type="ECO:0000259" key="7">
    <source>
        <dbReference type="Pfam" id="PF10341"/>
    </source>
</evidence>
<evidence type="ECO:0000313" key="8">
    <source>
        <dbReference type="EMBL" id="EMF17487.1"/>
    </source>
</evidence>
<protein>
    <recommendedName>
        <fullName evidence="7">Shelterin complex subunit TPP1/Est3 domain-containing protein</fullName>
    </recommendedName>
</protein>
<feature type="compositionally biased region" description="Polar residues" evidence="6">
    <location>
        <begin position="596"/>
        <end position="608"/>
    </location>
</feature>
<evidence type="ECO:0000313" key="9">
    <source>
        <dbReference type="Proteomes" id="UP000016931"/>
    </source>
</evidence>
<dbReference type="Proteomes" id="UP000016931">
    <property type="component" value="Unassembled WGS sequence"/>
</dbReference>
<feature type="domain" description="Shelterin complex subunit TPP1/Est3" evidence="7">
    <location>
        <begin position="6"/>
        <end position="119"/>
    </location>
</feature>
<evidence type="ECO:0000256" key="6">
    <source>
        <dbReference type="SAM" id="MobiDB-lite"/>
    </source>
</evidence>
<feature type="region of interest" description="Disordered" evidence="6">
    <location>
        <begin position="640"/>
        <end position="707"/>
    </location>
</feature>
<dbReference type="STRING" id="692275.N1QMD2"/>